<evidence type="ECO:0008006" key="4">
    <source>
        <dbReference type="Google" id="ProtNLM"/>
    </source>
</evidence>
<evidence type="ECO:0000256" key="1">
    <source>
        <dbReference type="ARBA" id="ARBA00010552"/>
    </source>
</evidence>
<dbReference type="GO" id="GO:0019239">
    <property type="term" value="F:deaminase activity"/>
    <property type="evidence" value="ECO:0007669"/>
    <property type="project" value="TreeGrafter"/>
</dbReference>
<dbReference type="AlphaFoldDB" id="A0A1B1UDB4"/>
<dbReference type="Pfam" id="PF01042">
    <property type="entry name" value="Ribonuc_L-PSP"/>
    <property type="match status" value="1"/>
</dbReference>
<dbReference type="SUPFAM" id="SSF55298">
    <property type="entry name" value="YjgF-like"/>
    <property type="match status" value="1"/>
</dbReference>
<reference evidence="2 3" key="1">
    <citation type="submission" date="2016-07" db="EMBL/GenBank/DDBJ databases">
        <title>Complete genome sequence of Bradyrhizobium icense LMTR 13T, a potential inoculant strain isolated from lima bean (Phaseolus lunatus) in Peru.</title>
        <authorList>
            <person name="Ormeno-Orrillo E."/>
            <person name="Duran D."/>
            <person name="Rogel M.A."/>
            <person name="Rey L."/>
            <person name="Imperial J."/>
            <person name="Ruiz-Argueso T."/>
            <person name="Martinez-Romero E."/>
        </authorList>
    </citation>
    <scope>NUCLEOTIDE SEQUENCE [LARGE SCALE GENOMIC DNA]</scope>
    <source>
        <strain evidence="2 3">LMTR 13</strain>
    </source>
</reference>
<proteinExistence type="inferred from homology"/>
<evidence type="ECO:0000313" key="2">
    <source>
        <dbReference type="EMBL" id="ANW00745.1"/>
    </source>
</evidence>
<dbReference type="GO" id="GO:0005829">
    <property type="term" value="C:cytosol"/>
    <property type="evidence" value="ECO:0007669"/>
    <property type="project" value="TreeGrafter"/>
</dbReference>
<keyword evidence="3" id="KW-1185">Reference proteome</keyword>
<accession>A0A1B1UDB4</accession>
<dbReference type="Proteomes" id="UP000092839">
    <property type="component" value="Chromosome"/>
</dbReference>
<dbReference type="RefSeq" id="WP_065728021.1">
    <property type="nucleotide sequence ID" value="NZ_CP016428.1"/>
</dbReference>
<name>A0A1B1UDB4_9BRAD</name>
<protein>
    <recommendedName>
        <fullName evidence="4">Enamine deaminase RidA</fullName>
    </recommendedName>
</protein>
<dbReference type="PANTHER" id="PTHR11803">
    <property type="entry name" value="2-IMINOBUTANOATE/2-IMINOPROPANOATE DEAMINASE RIDA"/>
    <property type="match status" value="1"/>
</dbReference>
<organism evidence="2 3">
    <name type="scientific">Bradyrhizobium icense</name>
    <dbReference type="NCBI Taxonomy" id="1274631"/>
    <lineage>
        <taxon>Bacteria</taxon>
        <taxon>Pseudomonadati</taxon>
        <taxon>Pseudomonadota</taxon>
        <taxon>Alphaproteobacteria</taxon>
        <taxon>Hyphomicrobiales</taxon>
        <taxon>Nitrobacteraceae</taxon>
        <taxon>Bradyrhizobium</taxon>
    </lineage>
</organism>
<dbReference type="InterPro" id="IPR006175">
    <property type="entry name" value="YjgF/YER057c/UK114"/>
</dbReference>
<comment type="similarity">
    <text evidence="1">Belongs to the RutC family.</text>
</comment>
<dbReference type="STRING" id="1274631.LMTR13_11725"/>
<gene>
    <name evidence="2" type="ORF">LMTR13_11725</name>
</gene>
<evidence type="ECO:0000313" key="3">
    <source>
        <dbReference type="Proteomes" id="UP000092839"/>
    </source>
</evidence>
<dbReference type="EMBL" id="CP016428">
    <property type="protein sequence ID" value="ANW00745.1"/>
    <property type="molecule type" value="Genomic_DNA"/>
</dbReference>
<sequence length="133" mass="14421">MKTIRSPTVAEAPPQTWSNMKVVNGYFHIAGMTGSGPNGEHPGDDMYIQAKSIFQKFKDLLEAAGGKMNDIMSITVYVTNLDENTDVWRARREFFTGDFPCSTLIEVKRVGSPKASPPLKVEINATGVIGAGG</sequence>
<dbReference type="PANTHER" id="PTHR11803:SF58">
    <property type="entry name" value="PROTEIN HMF1-RELATED"/>
    <property type="match status" value="1"/>
</dbReference>
<dbReference type="KEGG" id="bic:LMTR13_11725"/>
<dbReference type="InterPro" id="IPR035959">
    <property type="entry name" value="RutC-like_sf"/>
</dbReference>
<dbReference type="Gene3D" id="3.30.1330.40">
    <property type="entry name" value="RutC-like"/>
    <property type="match status" value="1"/>
</dbReference>
<dbReference type="CDD" id="cd00448">
    <property type="entry name" value="YjgF_YER057c_UK114_family"/>
    <property type="match status" value="1"/>
</dbReference>